<dbReference type="PROSITE" id="PS51257">
    <property type="entry name" value="PROKAR_LIPOPROTEIN"/>
    <property type="match status" value="1"/>
</dbReference>
<keyword evidence="3" id="KW-0560">Oxidoreductase</keyword>
<keyword evidence="7" id="KW-1185">Reference proteome</keyword>
<organism evidence="6 7">
    <name type="scientific">Polluticaenibacter yanchengensis</name>
    <dbReference type="NCBI Taxonomy" id="3014562"/>
    <lineage>
        <taxon>Bacteria</taxon>
        <taxon>Pseudomonadati</taxon>
        <taxon>Bacteroidota</taxon>
        <taxon>Chitinophagia</taxon>
        <taxon>Chitinophagales</taxon>
        <taxon>Chitinophagaceae</taxon>
        <taxon>Polluticaenibacter</taxon>
    </lineage>
</organism>
<feature type="signal peptide" evidence="4">
    <location>
        <begin position="1"/>
        <end position="23"/>
    </location>
</feature>
<proteinExistence type="inferred from homology"/>
<reference evidence="6 7" key="1">
    <citation type="submission" date="2022-12" db="EMBL/GenBank/DDBJ databases">
        <title>Chitinophagaceae gen. sp. nov., a new member of the family Chitinophagaceae, isolated from soil in a chemical factory.</title>
        <authorList>
            <person name="Ke Z."/>
        </authorList>
    </citation>
    <scope>NUCLEOTIDE SEQUENCE [LARGE SCALE GENOMIC DNA]</scope>
    <source>
        <strain evidence="6 7">LY-5</strain>
    </source>
</reference>
<dbReference type="InterPro" id="IPR050770">
    <property type="entry name" value="Intradiol_RC_Dioxygenase"/>
</dbReference>
<comment type="caution">
    <text evidence="6">The sequence shown here is derived from an EMBL/GenBank/DDBJ whole genome shotgun (WGS) entry which is preliminary data.</text>
</comment>
<dbReference type="InterPro" id="IPR000627">
    <property type="entry name" value="Intradiol_dOase_C"/>
</dbReference>
<sequence length="398" mass="45399">MKKLIICKFIYLCLVLIACNAQIKEQTKTGNDKIIGGGCEGCELMYIGTPEKITAESTSDGWRDGTQKLMITGKVFQRDGRTPAPDVIVYYWHTDEKGLYSSKKTTPAAAREHGHLRGWVKSDDNGNYTIKTSRPANYPDEEMAAHIHLSIKEPAIKNEYFADLYFDDDPLYLGHKKKYGQLDRAGTEILRPLIKDNIQIAEHDIILGLNIPHYPTDTSTRIRSGLQIGEDQPSFLPIHAYGPDKGTQTCPVCKYGRYHGIIYFAGANTDWNKVKQWLQFLEAESLKRTQYLKVYFVYGNSNNYSKEERQRLLEKTGDELSIKNTALTFVPSFSDKATEAYLNKINPEAENTFIIYKHRVIVEKFINLQPVRDNFNRISSALDHTRGNYFQLPAPAHQ</sequence>
<gene>
    <name evidence="6" type="ORF">O3P16_03260</name>
</gene>
<evidence type="ECO:0000256" key="1">
    <source>
        <dbReference type="ARBA" id="ARBA00007825"/>
    </source>
</evidence>
<dbReference type="EMBL" id="JAQGEF010000003">
    <property type="protein sequence ID" value="MDA3613814.1"/>
    <property type="molecule type" value="Genomic_DNA"/>
</dbReference>
<evidence type="ECO:0000313" key="6">
    <source>
        <dbReference type="EMBL" id="MDA3613814.1"/>
    </source>
</evidence>
<dbReference type="Gene3D" id="2.60.130.10">
    <property type="entry name" value="Aromatic compound dioxygenase"/>
    <property type="match status" value="1"/>
</dbReference>
<dbReference type="InterPro" id="IPR015889">
    <property type="entry name" value="Intradiol_dOase_core"/>
</dbReference>
<dbReference type="Proteomes" id="UP001210231">
    <property type="component" value="Unassembled WGS sequence"/>
</dbReference>
<evidence type="ECO:0000313" key="7">
    <source>
        <dbReference type="Proteomes" id="UP001210231"/>
    </source>
</evidence>
<dbReference type="PANTHER" id="PTHR33711">
    <property type="entry name" value="DIOXYGENASE, PUTATIVE (AFU_ORTHOLOGUE AFUA_2G02910)-RELATED"/>
    <property type="match status" value="1"/>
</dbReference>
<protein>
    <recommendedName>
        <fullName evidence="5">Intradiol ring-cleavage dioxygenases domain-containing protein</fullName>
    </recommendedName>
</protein>
<evidence type="ECO:0000256" key="2">
    <source>
        <dbReference type="ARBA" id="ARBA00022964"/>
    </source>
</evidence>
<keyword evidence="2" id="KW-0223">Dioxygenase</keyword>
<dbReference type="RefSeq" id="WP_407030144.1">
    <property type="nucleotide sequence ID" value="NZ_JAQGEF010000003.1"/>
</dbReference>
<dbReference type="Pfam" id="PF00775">
    <property type="entry name" value="Dioxygenase_C"/>
    <property type="match status" value="1"/>
</dbReference>
<feature type="domain" description="Intradiol ring-cleavage dioxygenases" evidence="5">
    <location>
        <begin position="58"/>
        <end position="171"/>
    </location>
</feature>
<evidence type="ECO:0000259" key="5">
    <source>
        <dbReference type="Pfam" id="PF00775"/>
    </source>
</evidence>
<feature type="chain" id="PRO_5046114793" description="Intradiol ring-cleavage dioxygenases domain-containing protein" evidence="4">
    <location>
        <begin position="24"/>
        <end position="398"/>
    </location>
</feature>
<comment type="similarity">
    <text evidence="1">Belongs to the intradiol ring-cleavage dioxygenase family.</text>
</comment>
<evidence type="ECO:0000256" key="3">
    <source>
        <dbReference type="ARBA" id="ARBA00023002"/>
    </source>
</evidence>
<evidence type="ECO:0000256" key="4">
    <source>
        <dbReference type="SAM" id="SignalP"/>
    </source>
</evidence>
<accession>A0ABT4UGT8</accession>
<name>A0ABT4UGT8_9BACT</name>
<keyword evidence="4" id="KW-0732">Signal</keyword>
<dbReference type="SUPFAM" id="SSF49482">
    <property type="entry name" value="Aromatic compound dioxygenase"/>
    <property type="match status" value="1"/>
</dbReference>
<dbReference type="PANTHER" id="PTHR33711:SF10">
    <property type="entry name" value="INTRADIOL RING-CLEAVAGE DIOXYGENASES DOMAIN-CONTAINING PROTEIN"/>
    <property type="match status" value="1"/>
</dbReference>